<gene>
    <name evidence="1" type="ORF">AWB68_03194</name>
</gene>
<dbReference type="SUPFAM" id="SSF56935">
    <property type="entry name" value="Porins"/>
    <property type="match status" value="1"/>
</dbReference>
<evidence type="ECO:0000313" key="2">
    <source>
        <dbReference type="Proteomes" id="UP000054770"/>
    </source>
</evidence>
<comment type="caution">
    <text evidence="1">The sequence shown here is derived from an EMBL/GenBank/DDBJ whole genome shotgun (WGS) entry which is preliminary data.</text>
</comment>
<accession>A0A158IZI0</accession>
<keyword evidence="2" id="KW-1185">Reference proteome</keyword>
<evidence type="ECO:0000313" key="1">
    <source>
        <dbReference type="EMBL" id="SAL61461.1"/>
    </source>
</evidence>
<dbReference type="Proteomes" id="UP000054770">
    <property type="component" value="Unassembled WGS sequence"/>
</dbReference>
<proteinExistence type="predicted"/>
<dbReference type="Gene3D" id="2.40.160.10">
    <property type="entry name" value="Porin"/>
    <property type="match status" value="1"/>
</dbReference>
<protein>
    <submittedName>
        <fullName evidence="1">Porin</fullName>
    </submittedName>
</protein>
<reference evidence="1" key="1">
    <citation type="submission" date="2016-01" db="EMBL/GenBank/DDBJ databases">
        <authorList>
            <person name="Peeters C."/>
        </authorList>
    </citation>
    <scope>NUCLEOTIDE SEQUENCE [LARGE SCALE GENOMIC DNA]</scope>
    <source>
        <strain evidence="1">LMG 22940</strain>
    </source>
</reference>
<organism evidence="1 2">
    <name type="scientific">Caballeronia choica</name>
    <dbReference type="NCBI Taxonomy" id="326476"/>
    <lineage>
        <taxon>Bacteria</taxon>
        <taxon>Pseudomonadati</taxon>
        <taxon>Pseudomonadota</taxon>
        <taxon>Betaproteobacteria</taxon>
        <taxon>Burkholderiales</taxon>
        <taxon>Burkholderiaceae</taxon>
        <taxon>Caballeronia</taxon>
    </lineage>
</organism>
<dbReference type="EMBL" id="FCON02000030">
    <property type="protein sequence ID" value="SAL61461.1"/>
    <property type="molecule type" value="Genomic_DNA"/>
</dbReference>
<sequence length="59" mass="6301">MRLQVAVGAEYNLPERTKVYAQAGYVDNDGTMNQTVIHGTPVAPGKSTTAAMVGIRHTL</sequence>
<dbReference type="AlphaFoldDB" id="A0A158IZI0"/>
<name>A0A158IZI0_9BURK</name>
<dbReference type="InterPro" id="IPR023614">
    <property type="entry name" value="Porin_dom_sf"/>
</dbReference>